<dbReference type="Proteomes" id="UP000598633">
    <property type="component" value="Unassembled WGS sequence"/>
</dbReference>
<keyword evidence="1" id="KW-0472">Membrane</keyword>
<dbReference type="AlphaFoldDB" id="A0A8J6YBX5"/>
<keyword evidence="3" id="KW-0378">Hydrolase</keyword>
<dbReference type="GO" id="GO:0004175">
    <property type="term" value="F:endopeptidase activity"/>
    <property type="evidence" value="ECO:0007669"/>
    <property type="project" value="UniProtKB-ARBA"/>
</dbReference>
<accession>A0A8J6YBX5</accession>
<dbReference type="GO" id="GO:0008237">
    <property type="term" value="F:metallopeptidase activity"/>
    <property type="evidence" value="ECO:0007669"/>
    <property type="project" value="UniProtKB-KW"/>
</dbReference>
<organism evidence="3 4">
    <name type="scientific">Candidatus Sulfomarinibacter kjeldsenii</name>
    <dbReference type="NCBI Taxonomy" id="2885994"/>
    <lineage>
        <taxon>Bacteria</taxon>
        <taxon>Pseudomonadati</taxon>
        <taxon>Acidobacteriota</taxon>
        <taxon>Thermoanaerobaculia</taxon>
        <taxon>Thermoanaerobaculales</taxon>
        <taxon>Candidatus Sulfomarinibacteraceae</taxon>
        <taxon>Candidatus Sulfomarinibacter</taxon>
    </lineage>
</organism>
<dbReference type="Pfam" id="PF02517">
    <property type="entry name" value="Rce1-like"/>
    <property type="match status" value="1"/>
</dbReference>
<comment type="caution">
    <text evidence="3">The sequence shown here is derived from an EMBL/GenBank/DDBJ whole genome shotgun (WGS) entry which is preliminary data.</text>
</comment>
<dbReference type="InterPro" id="IPR003675">
    <property type="entry name" value="Rce1/LyrA-like_dom"/>
</dbReference>
<keyword evidence="1" id="KW-0812">Transmembrane</keyword>
<evidence type="ECO:0000313" key="3">
    <source>
        <dbReference type="EMBL" id="MBD3871015.1"/>
    </source>
</evidence>
<proteinExistence type="predicted"/>
<evidence type="ECO:0000256" key="1">
    <source>
        <dbReference type="SAM" id="Phobius"/>
    </source>
</evidence>
<evidence type="ECO:0000313" key="4">
    <source>
        <dbReference type="Proteomes" id="UP000598633"/>
    </source>
</evidence>
<protein>
    <submittedName>
        <fullName evidence="3">CPBP family intramembrane metalloprotease</fullName>
    </submittedName>
</protein>
<feature type="domain" description="CAAX prenyl protease 2/Lysostaphin resistance protein A-like" evidence="2">
    <location>
        <begin position="90"/>
        <end position="174"/>
    </location>
</feature>
<feature type="transmembrane region" description="Helical" evidence="1">
    <location>
        <begin position="12"/>
        <end position="35"/>
    </location>
</feature>
<gene>
    <name evidence="3" type="ORF">IFJ97_06610</name>
</gene>
<dbReference type="GO" id="GO:0080120">
    <property type="term" value="P:CAAX-box protein maturation"/>
    <property type="evidence" value="ECO:0007669"/>
    <property type="project" value="UniProtKB-ARBA"/>
</dbReference>
<feature type="transmembrane region" description="Helical" evidence="1">
    <location>
        <begin position="138"/>
        <end position="156"/>
    </location>
</feature>
<name>A0A8J6YBX5_9BACT</name>
<keyword evidence="3" id="KW-0645">Protease</keyword>
<evidence type="ECO:0000259" key="2">
    <source>
        <dbReference type="Pfam" id="PF02517"/>
    </source>
</evidence>
<dbReference type="EMBL" id="JACXWA010000109">
    <property type="protein sequence ID" value="MBD3871015.1"/>
    <property type="molecule type" value="Genomic_DNA"/>
</dbReference>
<keyword evidence="3" id="KW-0482">Metalloprotease</keyword>
<sequence length="185" mass="19270">MGPHEEPSPRAIPAVAIIHQEGVIGVIALVGLSLRPEGVLGGLAPRGSLATGVFTGVVAGALCAAGLWALRRLPALADLEAWQQRMARNWTVTDAAAVAAFSGLAEEALIRALLQPVIGLLPAALLFAVLHVVPDRRLWLWPVLACALGVGLGMIFEFGGYPAAAAAHIAINAFALLRLRRTSVE</sequence>
<feature type="transmembrane region" description="Helical" evidence="1">
    <location>
        <begin position="47"/>
        <end position="70"/>
    </location>
</feature>
<feature type="transmembrane region" description="Helical" evidence="1">
    <location>
        <begin position="162"/>
        <end position="179"/>
    </location>
</feature>
<reference evidence="3 4" key="1">
    <citation type="submission" date="2020-08" db="EMBL/GenBank/DDBJ databases">
        <title>Acidobacteriota in marine sediments use diverse sulfur dissimilation pathways.</title>
        <authorList>
            <person name="Wasmund K."/>
        </authorList>
    </citation>
    <scope>NUCLEOTIDE SEQUENCE [LARGE SCALE GENOMIC DNA]</scope>
    <source>
        <strain evidence="3">MAG AM3-A</strain>
    </source>
</reference>
<keyword evidence="1" id="KW-1133">Transmembrane helix</keyword>
<feature type="transmembrane region" description="Helical" evidence="1">
    <location>
        <begin position="113"/>
        <end position="133"/>
    </location>
</feature>